<protein>
    <submittedName>
        <fullName evidence="2">DUF3426 domain-containing protein</fullName>
    </submittedName>
</protein>
<name>A0ABV7USW9_9GAMM</name>
<dbReference type="EMBL" id="JBHRYF010000008">
    <property type="protein sequence ID" value="MFC3660069.1"/>
    <property type="molecule type" value="Genomic_DNA"/>
</dbReference>
<organism evidence="2 3">
    <name type="scientific">Luteimonas notoginsengisoli</name>
    <dbReference type="NCBI Taxonomy" id="1578200"/>
    <lineage>
        <taxon>Bacteria</taxon>
        <taxon>Pseudomonadati</taxon>
        <taxon>Pseudomonadota</taxon>
        <taxon>Gammaproteobacteria</taxon>
        <taxon>Lysobacterales</taxon>
        <taxon>Lysobacteraceae</taxon>
        <taxon>Luteimonas</taxon>
    </lineage>
</organism>
<accession>A0ABV7USW9</accession>
<evidence type="ECO:0000313" key="3">
    <source>
        <dbReference type="Proteomes" id="UP001595724"/>
    </source>
</evidence>
<reference evidence="3" key="1">
    <citation type="journal article" date="2019" name="Int. J. Syst. Evol. Microbiol.">
        <title>The Global Catalogue of Microorganisms (GCM) 10K type strain sequencing project: providing services to taxonomists for standard genome sequencing and annotation.</title>
        <authorList>
            <consortium name="The Broad Institute Genomics Platform"/>
            <consortium name="The Broad Institute Genome Sequencing Center for Infectious Disease"/>
            <person name="Wu L."/>
            <person name="Ma J."/>
        </authorList>
    </citation>
    <scope>NUCLEOTIDE SEQUENCE [LARGE SCALE GENOMIC DNA]</scope>
    <source>
        <strain evidence="3">KCTC 42211</strain>
    </source>
</reference>
<dbReference type="Pfam" id="PF11906">
    <property type="entry name" value="DUF3426"/>
    <property type="match status" value="1"/>
</dbReference>
<comment type="caution">
    <text evidence="2">The sequence shown here is derived from an EMBL/GenBank/DDBJ whole genome shotgun (WGS) entry which is preliminary data.</text>
</comment>
<feature type="compositionally biased region" description="Low complexity" evidence="1">
    <location>
        <begin position="201"/>
        <end position="214"/>
    </location>
</feature>
<feature type="region of interest" description="Disordered" evidence="1">
    <location>
        <begin position="184"/>
        <end position="214"/>
    </location>
</feature>
<proteinExistence type="predicted"/>
<evidence type="ECO:0000313" key="2">
    <source>
        <dbReference type="EMBL" id="MFC3660069.1"/>
    </source>
</evidence>
<dbReference type="Proteomes" id="UP001595724">
    <property type="component" value="Unassembled WGS sequence"/>
</dbReference>
<sequence>MFINCPFCRALVATDPATDLPPDHCPRCAAKLRGLDAEASGPATSTALQAGEPAPVPRLDPDFLLQVPSPDMSLPEGGSGATPSELSSQIHQIVALEAPGAASDIAPAIAPIATMLKRGDEATSPNDADETAGNASATAREAKPTPPSAGAPVPTLAASPAEPVTTNLAPVAAPVVQALDLPTGHAGRNDAAGPPADVGLAAAQAGPGAPAPAPAATLAADQAGATAVAATVPAAAVPGSPSAVRASAPSFMHRQARPGDTGLHWKTLAAIAALSLLLALQLLLADRAQLAADARWRPLVANVCGVLGCALPPWREPAAFTVLAREVRPHPSNPGALRVSATFRNDARWPQPWPRLRLTLSDVNGNAVASRDFSALDYLGAAPAQAELHSGQSASIAMDIVEPETQSVAFDFELH</sequence>
<gene>
    <name evidence="2" type="ORF">ACFOM9_08330</name>
</gene>
<dbReference type="InterPro" id="IPR021834">
    <property type="entry name" value="DUF3426"/>
</dbReference>
<keyword evidence="3" id="KW-1185">Reference proteome</keyword>
<dbReference type="RefSeq" id="WP_386708858.1">
    <property type="nucleotide sequence ID" value="NZ_JBHRYF010000008.1"/>
</dbReference>
<feature type="region of interest" description="Disordered" evidence="1">
    <location>
        <begin position="120"/>
        <end position="159"/>
    </location>
</feature>
<evidence type="ECO:0000256" key="1">
    <source>
        <dbReference type="SAM" id="MobiDB-lite"/>
    </source>
</evidence>